<dbReference type="Pfam" id="PF00651">
    <property type="entry name" value="BTB"/>
    <property type="match status" value="1"/>
</dbReference>
<dbReference type="PROSITE" id="PS50097">
    <property type="entry name" value="BTB"/>
    <property type="match status" value="1"/>
</dbReference>
<protein>
    <recommendedName>
        <fullName evidence="9">BTB domain-containing protein</fullName>
    </recommendedName>
</protein>
<dbReference type="InterPro" id="IPR011333">
    <property type="entry name" value="SKP1/BTB/POZ_sf"/>
</dbReference>
<dbReference type="InterPro" id="IPR015915">
    <property type="entry name" value="Kelch-typ_b-propeller"/>
</dbReference>
<gene>
    <name evidence="7" type="ORF">CYMTET_29321</name>
</gene>
<reference evidence="7 8" key="1">
    <citation type="journal article" date="2015" name="Genome Biol. Evol.">
        <title>Comparative Genomics of a Bacterivorous Green Alga Reveals Evolutionary Causalities and Consequences of Phago-Mixotrophic Mode of Nutrition.</title>
        <authorList>
            <person name="Burns J.A."/>
            <person name="Paasch A."/>
            <person name="Narechania A."/>
            <person name="Kim E."/>
        </authorList>
    </citation>
    <scope>NUCLEOTIDE SEQUENCE [LARGE SCALE GENOMIC DNA]</scope>
    <source>
        <strain evidence="7 8">PLY_AMNH</strain>
    </source>
</reference>
<organism evidence="7 8">
    <name type="scientific">Cymbomonas tetramitiformis</name>
    <dbReference type="NCBI Taxonomy" id="36881"/>
    <lineage>
        <taxon>Eukaryota</taxon>
        <taxon>Viridiplantae</taxon>
        <taxon>Chlorophyta</taxon>
        <taxon>Pyramimonadophyceae</taxon>
        <taxon>Pyramimonadales</taxon>
        <taxon>Pyramimonadaceae</taxon>
        <taxon>Cymbomonas</taxon>
    </lineage>
</organism>
<dbReference type="SUPFAM" id="SSF117281">
    <property type="entry name" value="Kelch motif"/>
    <property type="match status" value="2"/>
</dbReference>
<dbReference type="Gene3D" id="2.120.10.80">
    <property type="entry name" value="Kelch-type beta propeller"/>
    <property type="match status" value="2"/>
</dbReference>
<dbReference type="PANTHER" id="PTHR46093">
    <property type="entry name" value="ACYL-COA-BINDING DOMAIN-CONTAINING PROTEIN 5"/>
    <property type="match status" value="1"/>
</dbReference>
<dbReference type="SUPFAM" id="SSF54695">
    <property type="entry name" value="POZ domain"/>
    <property type="match status" value="1"/>
</dbReference>
<dbReference type="CDD" id="cd18186">
    <property type="entry name" value="BTB_POZ_ZBTB_KLHL-like"/>
    <property type="match status" value="1"/>
</dbReference>
<dbReference type="SMART" id="SM00225">
    <property type="entry name" value="BTB"/>
    <property type="match status" value="1"/>
</dbReference>
<evidence type="ECO:0000256" key="2">
    <source>
        <dbReference type="ARBA" id="ARBA00022441"/>
    </source>
</evidence>
<comment type="pathway">
    <text evidence="1">Protein modification; protein ubiquitination.</text>
</comment>
<keyword evidence="2" id="KW-0880">Kelch repeat</keyword>
<keyword evidence="4" id="KW-0812">Transmembrane</keyword>
<dbReference type="Gene3D" id="3.30.710.10">
    <property type="entry name" value="Potassium Channel Kv1.1, Chain A"/>
    <property type="match status" value="1"/>
</dbReference>
<dbReference type="PROSITE" id="PS50800">
    <property type="entry name" value="SAP"/>
    <property type="match status" value="1"/>
</dbReference>
<feature type="domain" description="SAP" evidence="6">
    <location>
        <begin position="98"/>
        <end position="132"/>
    </location>
</feature>
<dbReference type="InterPro" id="IPR000210">
    <property type="entry name" value="BTB/POZ_dom"/>
</dbReference>
<evidence type="ECO:0000259" key="5">
    <source>
        <dbReference type="PROSITE" id="PS50097"/>
    </source>
</evidence>
<keyword evidence="4" id="KW-0472">Membrane</keyword>
<comment type="caution">
    <text evidence="7">The sequence shown here is derived from an EMBL/GenBank/DDBJ whole genome shotgun (WGS) entry which is preliminary data.</text>
</comment>
<evidence type="ECO:0000313" key="7">
    <source>
        <dbReference type="EMBL" id="KAK3261790.1"/>
    </source>
</evidence>
<keyword evidence="4" id="KW-1133">Transmembrane helix</keyword>
<dbReference type="PANTHER" id="PTHR46093:SF18">
    <property type="entry name" value="FIBRONECTIN TYPE-III DOMAIN-CONTAINING PROTEIN"/>
    <property type="match status" value="1"/>
</dbReference>
<evidence type="ECO:0000259" key="6">
    <source>
        <dbReference type="PROSITE" id="PS50800"/>
    </source>
</evidence>
<evidence type="ECO:0000256" key="1">
    <source>
        <dbReference type="ARBA" id="ARBA00004906"/>
    </source>
</evidence>
<feature type="domain" description="BTB" evidence="5">
    <location>
        <begin position="563"/>
        <end position="674"/>
    </location>
</feature>
<evidence type="ECO:0000256" key="3">
    <source>
        <dbReference type="ARBA" id="ARBA00022737"/>
    </source>
</evidence>
<dbReference type="Proteomes" id="UP001190700">
    <property type="component" value="Unassembled WGS sequence"/>
</dbReference>
<accession>A0AAE0FLA9</accession>
<dbReference type="AlphaFoldDB" id="A0AAE0FLA9"/>
<proteinExistence type="predicted"/>
<keyword evidence="8" id="KW-1185">Reference proteome</keyword>
<sequence>MLDMFLSSEAYLNGNAQHSGFRSLKLEASGSVLLEQNIGTPMETTMNGGLMNESSLFSTQQTYTNGSAAIVPVSDKQQSIAQKNLDSAAMPAPDTLTLEHLSTVDVKQLLHLRGLSTYGDRASLLIRLRQRMVEELPTEAVWAAARGVSQRRGASVVVYEGCIYQFGGIDTNHTDYNTLHKWSQNSAGFEIIQAKGKLPKPRWTHVALVHDHYMYVFGGFYGYAGKAKPTGRLNDLWRFDFTTGWWNEVGGMGASPSPRSHQSFTLVGRDRAILFGGVSEEEVRVGGFSIFDTESTVVYETVHMNDVYMFDFKALTWHLIQTTGPRPFGGLRAVGTVSDDFLFTLGWRQSGQKSTSNTPVGSTDFDGEESESIAYTFEMWKLSIPRLGDEGDIQQWEEVHARGNSPTPRDNYSACKVGDNWIVHGGRDVYGEIKCDTFEYSFTTGVWDRLHAKGIPGVVPDVRYLHKAVAYEKSMFVVGGCSKYAVNHNLLVQRCSAVEQLFLSRPMPPSEGSGPKKDINRRLEDSQKLGSKVGAVQKLKEAFGAKPITNSGMGGPPPTSAVSDVALICNGMRIHAHRSVLCNQSTRFKALLDASPKEVALTEHPFVHLSKVTYLLPLLAIFQVLYAAYINLVFAFMGIFGKGGVRIIRVRDVPYNVLLVMLQYMYNCLEEIDEELLVDVFKVCGLSGVAQAGLKEKAESGPLRWQQLGRLKGGDKYGIMSLKLDCLHHMIDMVDISNSKQPAQLVAS</sequence>
<dbReference type="EMBL" id="LGRX02016660">
    <property type="protein sequence ID" value="KAK3261790.1"/>
    <property type="molecule type" value="Genomic_DNA"/>
</dbReference>
<dbReference type="InterPro" id="IPR003034">
    <property type="entry name" value="SAP_dom"/>
</dbReference>
<evidence type="ECO:0008006" key="9">
    <source>
        <dbReference type="Google" id="ProtNLM"/>
    </source>
</evidence>
<dbReference type="Pfam" id="PF24681">
    <property type="entry name" value="Kelch_KLHDC2_KLHL20_DRC7"/>
    <property type="match status" value="2"/>
</dbReference>
<keyword evidence="3" id="KW-0677">Repeat</keyword>
<evidence type="ECO:0000256" key="4">
    <source>
        <dbReference type="SAM" id="Phobius"/>
    </source>
</evidence>
<evidence type="ECO:0000313" key="8">
    <source>
        <dbReference type="Proteomes" id="UP001190700"/>
    </source>
</evidence>
<feature type="transmembrane region" description="Helical" evidence="4">
    <location>
        <begin position="614"/>
        <end position="641"/>
    </location>
</feature>
<name>A0AAE0FLA9_9CHLO</name>